<evidence type="ECO:0000313" key="2">
    <source>
        <dbReference type="EMBL" id="CDQ06636.1"/>
    </source>
</evidence>
<gene>
    <name evidence="3" type="primary">Bm8342</name>
    <name evidence="2" type="synonym">Bm8341</name>
    <name evidence="2" type="ORF">BM_Bm8341</name>
    <name evidence="3" type="ORF">BM_Bm8342</name>
</gene>
<accession>A0A1U7F3E4</accession>
<dbReference type="EMBL" id="LN856124">
    <property type="protein sequence ID" value="CDQ06636.1"/>
    <property type="molecule type" value="Genomic_DNA"/>
</dbReference>
<protein>
    <submittedName>
        <fullName evidence="2">Bm8341</fullName>
    </submittedName>
    <submittedName>
        <fullName evidence="3">Bm8342</fullName>
    </submittedName>
</protein>
<reference evidence="3" key="2">
    <citation type="submission" date="2012-12" db="EMBL/GenBank/DDBJ databases">
        <authorList>
            <consortium name="WormBase Consortium"/>
            <person name="Ghedin E."/>
            <person name="Paulini M."/>
        </authorList>
    </citation>
    <scope>NUCLEOTIDE SEQUENCE</scope>
    <source>
        <strain evidence="3">FR3</strain>
    </source>
</reference>
<keyword evidence="1" id="KW-0472">Membrane</keyword>
<dbReference type="EMBL" id="LN856124">
    <property type="protein sequence ID" value="CDQ06637.1"/>
    <property type="molecule type" value="Genomic_DNA"/>
</dbReference>
<evidence type="ECO:0000256" key="1">
    <source>
        <dbReference type="SAM" id="Phobius"/>
    </source>
</evidence>
<feature type="transmembrane region" description="Helical" evidence="1">
    <location>
        <begin position="76"/>
        <end position="99"/>
    </location>
</feature>
<name>A0A1U7F3E4_BRUMA</name>
<keyword evidence="1" id="KW-0812">Transmembrane</keyword>
<organism evidence="3">
    <name type="scientific">Brugia malayi</name>
    <name type="common">Filarial nematode worm</name>
    <dbReference type="NCBI Taxonomy" id="6279"/>
    <lineage>
        <taxon>Eukaryota</taxon>
        <taxon>Metazoa</taxon>
        <taxon>Ecdysozoa</taxon>
        <taxon>Nematoda</taxon>
        <taxon>Chromadorea</taxon>
        <taxon>Rhabditida</taxon>
        <taxon>Spirurina</taxon>
        <taxon>Spiruromorpha</taxon>
        <taxon>Filarioidea</taxon>
        <taxon>Onchocercidae</taxon>
        <taxon>Brugia</taxon>
    </lineage>
</organism>
<sequence length="116" mass="12818">MDRTDRLKRQFYGMGGVNCEENVYMKGNYVVAGVSQEKEGTVITDRMSQKGRLAAGPGYSYCPSLLLFLSCSYRHLAFLTAVIINTVAHIFVGVIVGRIPSDSLSSGYPAESHRYE</sequence>
<keyword evidence="1" id="KW-1133">Transmembrane helix</keyword>
<proteinExistence type="predicted"/>
<reference evidence="3" key="1">
    <citation type="journal article" date="2007" name="Science">
        <title>Draft genome of the filarial nematode parasite Brugia malayi.</title>
        <authorList>
            <person name="Ghedin E."/>
            <person name="Wang S."/>
            <person name="Spiro D."/>
            <person name="Caler E."/>
            <person name="Zhao Q."/>
            <person name="Crabtree J."/>
            <person name="Allen J.E."/>
            <person name="Delcher A.L."/>
            <person name="Guiliano D.B."/>
            <person name="Miranda-Saavedra D."/>
            <person name="Angiuoli S.V."/>
            <person name="Creasy T."/>
            <person name="Amedeo P."/>
            <person name="Haas B."/>
            <person name="El-Sayed N.M."/>
            <person name="Wortman J.R."/>
            <person name="Feldblyum T."/>
            <person name="Tallon L."/>
            <person name="Schatz M."/>
            <person name="Shumway M."/>
            <person name="Koo H."/>
            <person name="Salzberg S.L."/>
            <person name="Schobel S."/>
            <person name="Pertea M."/>
            <person name="Pop M."/>
            <person name="White O."/>
            <person name="Barton G.J."/>
            <person name="Carlow C.K."/>
            <person name="Crawford M.J."/>
            <person name="Daub J."/>
            <person name="Dimmic M.W."/>
            <person name="Estes C.F."/>
            <person name="Foster J.M."/>
            <person name="Ganatra M."/>
            <person name="Gregory W.F."/>
            <person name="Johnson N.M."/>
            <person name="Jin J."/>
            <person name="Komuniecki R."/>
            <person name="Korf I."/>
            <person name="Kumar S."/>
            <person name="Laney S."/>
            <person name="Li B.W."/>
            <person name="Li W."/>
            <person name="Lindblom T.H."/>
            <person name="Lustigman S."/>
            <person name="Ma D."/>
            <person name="Maina C.V."/>
            <person name="Martin D.M."/>
            <person name="McCarter J.P."/>
            <person name="McReynolds L."/>
            <person name="Mitreva M."/>
            <person name="Nutman T.B."/>
            <person name="Parkinson J."/>
            <person name="Peregrin-Alvarez J.M."/>
            <person name="Poole C."/>
            <person name="Ren Q."/>
            <person name="Saunders L."/>
            <person name="Sluder A.E."/>
            <person name="Smith K."/>
            <person name="Stanke M."/>
            <person name="Unnasch T.R."/>
            <person name="Ware J."/>
            <person name="Wei A.D."/>
            <person name="Weil G."/>
            <person name="Williams D.J."/>
            <person name="Zhang Y."/>
            <person name="Williams S.A."/>
            <person name="Fraser-Liggett C."/>
            <person name="Slatko B."/>
            <person name="Blaxter M.L."/>
            <person name="Scott A.L."/>
        </authorList>
    </citation>
    <scope>NUCLEOTIDE SEQUENCE</scope>
    <source>
        <strain evidence="3">FR3</strain>
    </source>
</reference>
<dbReference type="AlphaFoldDB" id="A0A1U7F3E4"/>
<evidence type="ECO:0000313" key="3">
    <source>
        <dbReference type="EMBL" id="CDQ06637.1"/>
    </source>
</evidence>